<evidence type="ECO:0000313" key="2">
    <source>
        <dbReference type="Proteomes" id="UP000297839"/>
    </source>
</evidence>
<dbReference type="RefSeq" id="WP_135248236.1">
    <property type="nucleotide sequence ID" value="NZ_SMLK01000001.1"/>
</dbReference>
<name>A0A4Z0CDK7_9BURK</name>
<protein>
    <submittedName>
        <fullName evidence="1">Uncharacterized protein</fullName>
    </submittedName>
</protein>
<proteinExistence type="predicted"/>
<gene>
    <name evidence="1" type="ORF">EZ216_03830</name>
</gene>
<comment type="caution">
    <text evidence="1">The sequence shown here is derived from an EMBL/GenBank/DDBJ whole genome shotgun (WGS) entry which is preliminary data.</text>
</comment>
<dbReference type="EMBL" id="SMLK01000001">
    <property type="protein sequence ID" value="TFZ08299.1"/>
    <property type="molecule type" value="Genomic_DNA"/>
</dbReference>
<accession>A0A4Z0CDK7</accession>
<dbReference type="AlphaFoldDB" id="A0A4Z0CDK7"/>
<dbReference type="Proteomes" id="UP000297839">
    <property type="component" value="Unassembled WGS sequence"/>
</dbReference>
<dbReference type="OrthoDB" id="8907515at2"/>
<sequence length="103" mass="10947">MGTTLLFTLARTLRAWIGRMQLRRSGAPIDLRPLATTRLHTAAGRGHVAWPPAGAALTRPLRVLRVVDAQHGPSSAGRMVISGRMADVCAELDRLAAQEAAAA</sequence>
<reference evidence="1 2" key="1">
    <citation type="submission" date="2019-03" db="EMBL/GenBank/DDBJ databases">
        <title>Ramlibacter sp. 18x22-1, whole genome shotgun sequence.</title>
        <authorList>
            <person name="Zhang X."/>
            <person name="Feng G."/>
            <person name="Zhu H."/>
        </authorList>
    </citation>
    <scope>NUCLEOTIDE SEQUENCE [LARGE SCALE GENOMIC DNA]</scope>
    <source>
        <strain evidence="1 2">18x22-1</strain>
    </source>
</reference>
<keyword evidence="2" id="KW-1185">Reference proteome</keyword>
<organism evidence="1 2">
    <name type="scientific">Ramlibacter humi</name>
    <dbReference type="NCBI Taxonomy" id="2530451"/>
    <lineage>
        <taxon>Bacteria</taxon>
        <taxon>Pseudomonadati</taxon>
        <taxon>Pseudomonadota</taxon>
        <taxon>Betaproteobacteria</taxon>
        <taxon>Burkholderiales</taxon>
        <taxon>Comamonadaceae</taxon>
        <taxon>Ramlibacter</taxon>
    </lineage>
</organism>
<evidence type="ECO:0000313" key="1">
    <source>
        <dbReference type="EMBL" id="TFZ08299.1"/>
    </source>
</evidence>